<dbReference type="EMBL" id="BGZK01000531">
    <property type="protein sequence ID" value="GBP48833.1"/>
    <property type="molecule type" value="Genomic_DNA"/>
</dbReference>
<dbReference type="AlphaFoldDB" id="A0A4C1WCQ6"/>
<dbReference type="Proteomes" id="UP000299102">
    <property type="component" value="Unassembled WGS sequence"/>
</dbReference>
<evidence type="ECO:0000256" key="1">
    <source>
        <dbReference type="SAM" id="MobiDB-lite"/>
    </source>
</evidence>
<gene>
    <name evidence="2" type="ORF">EVAR_8441_1</name>
</gene>
<keyword evidence="3" id="KW-1185">Reference proteome</keyword>
<feature type="compositionally biased region" description="Basic residues" evidence="1">
    <location>
        <begin position="48"/>
        <end position="61"/>
    </location>
</feature>
<reference evidence="2 3" key="1">
    <citation type="journal article" date="2019" name="Commun. Biol.">
        <title>The bagworm genome reveals a unique fibroin gene that provides high tensile strength.</title>
        <authorList>
            <person name="Kono N."/>
            <person name="Nakamura H."/>
            <person name="Ohtoshi R."/>
            <person name="Tomita M."/>
            <person name="Numata K."/>
            <person name="Arakawa K."/>
        </authorList>
    </citation>
    <scope>NUCLEOTIDE SEQUENCE [LARGE SCALE GENOMIC DNA]</scope>
</reference>
<comment type="caution">
    <text evidence="2">The sequence shown here is derived from an EMBL/GenBank/DDBJ whole genome shotgun (WGS) entry which is preliminary data.</text>
</comment>
<protein>
    <submittedName>
        <fullName evidence="2">Uncharacterized protein</fullName>
    </submittedName>
</protein>
<name>A0A4C1WCQ6_EUMVA</name>
<evidence type="ECO:0000313" key="3">
    <source>
        <dbReference type="Proteomes" id="UP000299102"/>
    </source>
</evidence>
<feature type="region of interest" description="Disordered" evidence="1">
    <location>
        <begin position="44"/>
        <end position="80"/>
    </location>
</feature>
<organism evidence="2 3">
    <name type="scientific">Eumeta variegata</name>
    <name type="common">Bagworm moth</name>
    <name type="synonym">Eumeta japonica</name>
    <dbReference type="NCBI Taxonomy" id="151549"/>
    <lineage>
        <taxon>Eukaryota</taxon>
        <taxon>Metazoa</taxon>
        <taxon>Ecdysozoa</taxon>
        <taxon>Arthropoda</taxon>
        <taxon>Hexapoda</taxon>
        <taxon>Insecta</taxon>
        <taxon>Pterygota</taxon>
        <taxon>Neoptera</taxon>
        <taxon>Endopterygota</taxon>
        <taxon>Lepidoptera</taxon>
        <taxon>Glossata</taxon>
        <taxon>Ditrysia</taxon>
        <taxon>Tineoidea</taxon>
        <taxon>Psychidae</taxon>
        <taxon>Oiketicinae</taxon>
        <taxon>Eumeta</taxon>
    </lineage>
</organism>
<proteinExistence type="predicted"/>
<sequence length="92" mass="10330">MLTQAYLTTSLKTTFKLVHPSVRKRLAKFCNSCLIPRISFVKNDTHLPKKGKRKNKRKAQRRAPPPDATHTPTPTAGRRLAQGAALPIIFIL</sequence>
<accession>A0A4C1WCQ6</accession>
<evidence type="ECO:0000313" key="2">
    <source>
        <dbReference type="EMBL" id="GBP48833.1"/>
    </source>
</evidence>